<dbReference type="Proteomes" id="UP000034264">
    <property type="component" value="Unassembled WGS sequence"/>
</dbReference>
<dbReference type="SUPFAM" id="SSF53098">
    <property type="entry name" value="Ribonuclease H-like"/>
    <property type="match status" value="1"/>
</dbReference>
<evidence type="ECO:0000313" key="3">
    <source>
        <dbReference type="Proteomes" id="UP000034264"/>
    </source>
</evidence>
<proteinExistence type="predicted"/>
<accession>A0A0G1M3P9</accession>
<comment type="caution">
    <text evidence="2">The sequence shown here is derived from an EMBL/GenBank/DDBJ whole genome shotgun (WGS) entry which is preliminary data.</text>
</comment>
<feature type="domain" description="RNase H type-1" evidence="1">
    <location>
        <begin position="1"/>
        <end position="130"/>
    </location>
</feature>
<dbReference type="Pfam" id="PF13456">
    <property type="entry name" value="RVT_3"/>
    <property type="match status" value="1"/>
</dbReference>
<reference evidence="2 3" key="1">
    <citation type="journal article" date="2015" name="Nature">
        <title>rRNA introns, odd ribosomes, and small enigmatic genomes across a large radiation of phyla.</title>
        <authorList>
            <person name="Brown C.T."/>
            <person name="Hug L.A."/>
            <person name="Thomas B.C."/>
            <person name="Sharon I."/>
            <person name="Castelle C.J."/>
            <person name="Singh A."/>
            <person name="Wilkins M.J."/>
            <person name="Williams K.H."/>
            <person name="Banfield J.F."/>
        </authorList>
    </citation>
    <scope>NUCLEOTIDE SEQUENCE [LARGE SCALE GENOMIC DNA]</scope>
</reference>
<protein>
    <submittedName>
        <fullName evidence="2">Ribonuclease HI</fullName>
    </submittedName>
</protein>
<dbReference type="InterPro" id="IPR036397">
    <property type="entry name" value="RNaseH_sf"/>
</dbReference>
<dbReference type="InterPro" id="IPR012337">
    <property type="entry name" value="RNaseH-like_sf"/>
</dbReference>
<dbReference type="CDD" id="cd09279">
    <property type="entry name" value="RNase_HI_like"/>
    <property type="match status" value="1"/>
</dbReference>
<dbReference type="PROSITE" id="PS50879">
    <property type="entry name" value="RNASE_H_1"/>
    <property type="match status" value="1"/>
</dbReference>
<evidence type="ECO:0000259" key="1">
    <source>
        <dbReference type="PROSITE" id="PS50879"/>
    </source>
</evidence>
<sequence length="134" mass="15284">MHIHTDGGARGNPGPAACAFVVTDEKGRLIHRQGFYLGVTTNNQAEYLGVIKALEWLSAQKHEETEFFLDSQLIVNQLNGRYRVKDSGLKIKNLEIKDLIKNFKLKIKNFSYVPRTQNSQADLLVNQTLDRRTR</sequence>
<organism evidence="2 3">
    <name type="scientific">Candidatus Amesbacteria bacterium GW2011_GWC2_45_19</name>
    <dbReference type="NCBI Taxonomy" id="1618366"/>
    <lineage>
        <taxon>Bacteria</taxon>
        <taxon>Candidatus Amesiibacteriota</taxon>
    </lineage>
</organism>
<dbReference type="PANTHER" id="PTHR47723">
    <property type="entry name" value="OS05G0353850 PROTEIN"/>
    <property type="match status" value="1"/>
</dbReference>
<name>A0A0G1M3P9_9BACT</name>
<dbReference type="EMBL" id="LCKS01000009">
    <property type="protein sequence ID" value="KKU02702.1"/>
    <property type="molecule type" value="Genomic_DNA"/>
</dbReference>
<dbReference type="PANTHER" id="PTHR47723:SF24">
    <property type="entry name" value="RNASE H TYPE-1 DOMAIN-CONTAINING PROTEIN"/>
    <property type="match status" value="1"/>
</dbReference>
<dbReference type="InterPro" id="IPR002156">
    <property type="entry name" value="RNaseH_domain"/>
</dbReference>
<evidence type="ECO:0000313" key="2">
    <source>
        <dbReference type="EMBL" id="KKU02702.1"/>
    </source>
</evidence>
<dbReference type="Gene3D" id="3.30.420.10">
    <property type="entry name" value="Ribonuclease H-like superfamily/Ribonuclease H"/>
    <property type="match status" value="1"/>
</dbReference>
<dbReference type="GO" id="GO:0004523">
    <property type="term" value="F:RNA-DNA hybrid ribonuclease activity"/>
    <property type="evidence" value="ECO:0007669"/>
    <property type="project" value="InterPro"/>
</dbReference>
<dbReference type="GO" id="GO:0003676">
    <property type="term" value="F:nucleic acid binding"/>
    <property type="evidence" value="ECO:0007669"/>
    <property type="project" value="InterPro"/>
</dbReference>
<dbReference type="AlphaFoldDB" id="A0A0G1M3P9"/>
<gene>
    <name evidence="2" type="ORF">UX05_C0009G0038</name>
</gene>
<dbReference type="InterPro" id="IPR053151">
    <property type="entry name" value="RNase_H-like"/>
</dbReference>